<dbReference type="GO" id="GO:0003824">
    <property type="term" value="F:catalytic activity"/>
    <property type="evidence" value="ECO:0007669"/>
    <property type="project" value="InterPro"/>
</dbReference>
<proteinExistence type="inferred from homology"/>
<sequence>MTRTVTLVLVVHDHQPVGNFDGVFAAAYEDAYEPFLGFLETHPTLRLALHTSGPLLQWIALHHSDYLRRLRALVERDQVEVWGGGFFEPILPAIPEPDRRGQVRAMADWLELELGSRPRGAWLAERVWEPGLASSLAAAGVEYTAVDDAHFVAAGFERDALWGHYLTEDQGLSLKLFPIHRELRYRVPFEEPERTIELLRRVAEGGEGRIAVLGDDGEKFGVWPGTKRRCYEEGWLQRWAERLAENPWIELLTPAEAVARHAPLGLAYLPTASYHEMEEWALPPAAQERYRRAADRLEEDFGEDAHDLLRGGHWRNFQARYPESNRLHKRMLRASRALWHRAEEGDACWREARTRLWRAQCNCAYWHGVFGGLYLPHLRAALYRDLIGVETHLSGGEPRVECSDLDLDGDLDAVLECEASAAWVSTRGARLWAFDDRRALTNYGDTLSRRPEAYHRRLREAAVGGGAGESIHAAIRLKEPGLAELAGAYDARGRDSFLDRWWEGGGSHDWALERFEPRGRGSREIVLGALEGEAPSLEKRFALAPDGALEVTYTLGSSRARSGTLEVELNLGLHVPSADDRYVEIDGGPAEPPHFAARARHEGVTRAAFVDRYADRSLVISTDASATLERAPIETVSLSEAGAERVFQGVEVRFSFAAAIAPGAPWRLRFRLLPGRAEPCR</sequence>
<dbReference type="Gene3D" id="3.20.110.20">
    <property type="match status" value="1"/>
</dbReference>
<organism evidence="6 7">
    <name type="scientific">Eiseniibacteriota bacterium</name>
    <dbReference type="NCBI Taxonomy" id="2212470"/>
    <lineage>
        <taxon>Bacteria</taxon>
        <taxon>Candidatus Eiseniibacteriota</taxon>
    </lineage>
</organism>
<dbReference type="InterPro" id="IPR011330">
    <property type="entry name" value="Glyco_hydro/deAcase_b/a-brl"/>
</dbReference>
<evidence type="ECO:0000259" key="5">
    <source>
        <dbReference type="Pfam" id="PF09095"/>
    </source>
</evidence>
<evidence type="ECO:0000313" key="6">
    <source>
        <dbReference type="EMBL" id="TMQ51129.1"/>
    </source>
</evidence>
<protein>
    <submittedName>
        <fullName evidence="6">DUF1926 domain-containing protein</fullName>
    </submittedName>
</protein>
<feature type="domain" description="Glycoside hydrolase family 57 N-terminal" evidence="3">
    <location>
        <begin position="9"/>
        <end position="270"/>
    </location>
</feature>
<gene>
    <name evidence="6" type="ORF">E6K73_06660</name>
</gene>
<dbReference type="InterPro" id="IPR052046">
    <property type="entry name" value="GH57_Enzymes"/>
</dbReference>
<dbReference type="SUPFAM" id="SSF88688">
    <property type="entry name" value="Families 57/38 glycoside transferase middle domain"/>
    <property type="match status" value="1"/>
</dbReference>
<evidence type="ECO:0000259" key="3">
    <source>
        <dbReference type="Pfam" id="PF03065"/>
    </source>
</evidence>
<dbReference type="AlphaFoldDB" id="A0A538SID4"/>
<dbReference type="GO" id="GO:0005975">
    <property type="term" value="P:carbohydrate metabolic process"/>
    <property type="evidence" value="ECO:0007669"/>
    <property type="project" value="InterPro"/>
</dbReference>
<dbReference type="InterPro" id="IPR011013">
    <property type="entry name" value="Gal_mutarotase_sf_dom"/>
</dbReference>
<dbReference type="SUPFAM" id="SSF74650">
    <property type="entry name" value="Galactose mutarotase-like"/>
    <property type="match status" value="1"/>
</dbReference>
<dbReference type="EMBL" id="VBOT01000080">
    <property type="protein sequence ID" value="TMQ51129.1"/>
    <property type="molecule type" value="Genomic_DNA"/>
</dbReference>
<feature type="domain" description="Alpha-amylase/4-alpha-glucanotransferase central" evidence="4">
    <location>
        <begin position="312"/>
        <end position="391"/>
    </location>
</feature>
<name>A0A538SID4_UNCEI</name>
<dbReference type="Proteomes" id="UP000320184">
    <property type="component" value="Unassembled WGS sequence"/>
</dbReference>
<dbReference type="Pfam" id="PF09095">
    <property type="entry name" value="AmyA-gluTrfs_C"/>
    <property type="match status" value="1"/>
</dbReference>
<evidence type="ECO:0000256" key="2">
    <source>
        <dbReference type="ARBA" id="ARBA00023277"/>
    </source>
</evidence>
<reference evidence="6 7" key="1">
    <citation type="journal article" date="2019" name="Nat. Microbiol.">
        <title>Mediterranean grassland soil C-N compound turnover is dependent on rainfall and depth, and is mediated by genomically divergent microorganisms.</title>
        <authorList>
            <person name="Diamond S."/>
            <person name="Andeer P.F."/>
            <person name="Li Z."/>
            <person name="Crits-Christoph A."/>
            <person name="Burstein D."/>
            <person name="Anantharaman K."/>
            <person name="Lane K.R."/>
            <person name="Thomas B.C."/>
            <person name="Pan C."/>
            <person name="Northen T.R."/>
            <person name="Banfield J.F."/>
        </authorList>
    </citation>
    <scope>NUCLEOTIDE SEQUENCE [LARGE SCALE GENOMIC DNA]</scope>
    <source>
        <strain evidence="6">WS_3</strain>
    </source>
</reference>
<evidence type="ECO:0000259" key="4">
    <source>
        <dbReference type="Pfam" id="PF09094"/>
    </source>
</evidence>
<dbReference type="InterPro" id="IPR014718">
    <property type="entry name" value="GH-type_carb-bd"/>
</dbReference>
<dbReference type="GO" id="GO:0030246">
    <property type="term" value="F:carbohydrate binding"/>
    <property type="evidence" value="ECO:0007669"/>
    <property type="project" value="InterPro"/>
</dbReference>
<dbReference type="InterPro" id="IPR015178">
    <property type="entry name" value="A-amylase/a-glucTrfase_central"/>
</dbReference>
<comment type="caution">
    <text evidence="6">The sequence shown here is derived from an EMBL/GenBank/DDBJ whole genome shotgun (WGS) entry which is preliminary data.</text>
</comment>
<dbReference type="InterPro" id="IPR004300">
    <property type="entry name" value="Glyco_hydro_57_N"/>
</dbReference>
<dbReference type="InterPro" id="IPR028995">
    <property type="entry name" value="Glyco_hydro_57/38_cen_sf"/>
</dbReference>
<accession>A0A538SID4</accession>
<dbReference type="PANTHER" id="PTHR36306:SF1">
    <property type="entry name" value="ALPHA-AMYLASE-RELATED"/>
    <property type="match status" value="1"/>
</dbReference>
<dbReference type="SUPFAM" id="SSF88713">
    <property type="entry name" value="Glycoside hydrolase/deacetylase"/>
    <property type="match status" value="1"/>
</dbReference>
<dbReference type="Pfam" id="PF09094">
    <property type="entry name" value="AmyA-A_glucT_m"/>
    <property type="match status" value="1"/>
</dbReference>
<dbReference type="InterPro" id="IPR015179">
    <property type="entry name" value="A-amylase/a-glucTrfase_C"/>
</dbReference>
<evidence type="ECO:0000256" key="1">
    <source>
        <dbReference type="ARBA" id="ARBA00006821"/>
    </source>
</evidence>
<dbReference type="CDD" id="cd10793">
    <property type="entry name" value="GH57N_TLGT_like"/>
    <property type="match status" value="1"/>
</dbReference>
<keyword evidence="2" id="KW-0119">Carbohydrate metabolism</keyword>
<evidence type="ECO:0000313" key="7">
    <source>
        <dbReference type="Proteomes" id="UP000320184"/>
    </source>
</evidence>
<comment type="similarity">
    <text evidence="1">Belongs to the glycosyl hydrolase 57 family.</text>
</comment>
<feature type="domain" description="Alpha-amylase/4-alpha-glucanotransferase C-terminal" evidence="5">
    <location>
        <begin position="404"/>
        <end position="664"/>
    </location>
</feature>
<dbReference type="Pfam" id="PF03065">
    <property type="entry name" value="Glyco_hydro_57"/>
    <property type="match status" value="1"/>
</dbReference>
<dbReference type="PANTHER" id="PTHR36306">
    <property type="entry name" value="ALPHA-AMYLASE-RELATED-RELATED"/>
    <property type="match status" value="1"/>
</dbReference>
<dbReference type="Gene3D" id="2.70.98.10">
    <property type="match status" value="1"/>
</dbReference>